<gene>
    <name evidence="5" type="ordered locus">Intca_0495</name>
</gene>
<accession>E6S8S3</accession>
<dbReference type="InterPro" id="IPR000653">
    <property type="entry name" value="DegT/StrS_aminotransferase"/>
</dbReference>
<dbReference type="InterPro" id="IPR015421">
    <property type="entry name" value="PyrdxlP-dep_Trfase_major"/>
</dbReference>
<dbReference type="NCBIfam" id="NF008687">
    <property type="entry name" value="PRK11706.1"/>
    <property type="match status" value="1"/>
</dbReference>
<dbReference type="eggNOG" id="COG0399">
    <property type="taxonomic scope" value="Bacteria"/>
</dbReference>
<sequence>MLRGVRQISFSTPYRTGLEEPYIAEALKSSVWHGDGQFTKRASDFLTELTGATSTLLTTSGTHALELAAVALGLGPGDEVIVPTFTFPSTATAIALRGATPVFVDVLPETLNLDIDATAAALTDRTRAIFVVHYGGVAADLDRLTELAAANDVAIVEDNAHGLGAYYDGQHLGTFGTFGAQSWHDTKNFTCGEGGALLINDASLLSRAEIIREKGTNRSQFLRGQVDKYTWVDQGSSYLPSELQAAVLMAQFEHYSEIQGKRHAVWDRYATDLKAWAADHGVSLMTVPERRQHPAHLYYLLLPTHEDQQAFIASLAAESIVAPFHYQPLHASPAGKALGRTPFPCDVADDRAHRLVRLPLHANLTESDLDRVVSAISSFVPIHG</sequence>
<dbReference type="Pfam" id="PF01041">
    <property type="entry name" value="DegT_DnrJ_EryC1"/>
    <property type="match status" value="1"/>
</dbReference>
<proteinExistence type="inferred from homology"/>
<keyword evidence="3 4" id="KW-0663">Pyridoxal phosphate</keyword>
<dbReference type="STRING" id="710696.Intca_0495"/>
<comment type="similarity">
    <text evidence="4">Belongs to the DegT/DnrJ/EryC1 family.</text>
</comment>
<dbReference type="PANTHER" id="PTHR30244:SF34">
    <property type="entry name" value="DTDP-4-AMINO-4,6-DIDEOXYGALACTOSE TRANSAMINASE"/>
    <property type="match status" value="1"/>
</dbReference>
<name>E6S8S3_INTC7</name>
<evidence type="ECO:0000256" key="3">
    <source>
        <dbReference type="PIRSR" id="PIRSR000390-2"/>
    </source>
</evidence>
<dbReference type="Proteomes" id="UP000008914">
    <property type="component" value="Chromosome"/>
</dbReference>
<dbReference type="EMBL" id="CP002343">
    <property type="protein sequence ID" value="ADU47042.1"/>
    <property type="molecule type" value="Genomic_DNA"/>
</dbReference>
<dbReference type="PANTHER" id="PTHR30244">
    <property type="entry name" value="TRANSAMINASE"/>
    <property type="match status" value="1"/>
</dbReference>
<evidence type="ECO:0000313" key="6">
    <source>
        <dbReference type="Proteomes" id="UP000008914"/>
    </source>
</evidence>
<dbReference type="HOGENOM" id="CLU_033332_0_2_11"/>
<comment type="cofactor">
    <cofactor evidence="1">
        <name>pyridoxal 5'-phosphate</name>
        <dbReference type="ChEBI" id="CHEBI:597326"/>
    </cofactor>
</comment>
<dbReference type="SUPFAM" id="SSF53383">
    <property type="entry name" value="PLP-dependent transferases"/>
    <property type="match status" value="1"/>
</dbReference>
<dbReference type="GO" id="GO:0008483">
    <property type="term" value="F:transaminase activity"/>
    <property type="evidence" value="ECO:0007669"/>
    <property type="project" value="TreeGrafter"/>
</dbReference>
<keyword evidence="6" id="KW-1185">Reference proteome</keyword>
<feature type="active site" description="Proton acceptor" evidence="2">
    <location>
        <position position="187"/>
    </location>
</feature>
<protein>
    <submittedName>
        <fullName evidence="5">TDP-4-keto-6-deoxy-D-glucose transaminase</fullName>
    </submittedName>
</protein>
<dbReference type="OrthoDB" id="9804264at2"/>
<dbReference type="InterPro" id="IPR015424">
    <property type="entry name" value="PyrdxlP-dep_Trfase"/>
</dbReference>
<feature type="modified residue" description="N6-(pyridoxal phosphate)lysine" evidence="3">
    <location>
        <position position="187"/>
    </location>
</feature>
<dbReference type="GO" id="GO:0000271">
    <property type="term" value="P:polysaccharide biosynthetic process"/>
    <property type="evidence" value="ECO:0007669"/>
    <property type="project" value="TreeGrafter"/>
</dbReference>
<dbReference type="PIRSF" id="PIRSF000390">
    <property type="entry name" value="PLP_StrS"/>
    <property type="match status" value="1"/>
</dbReference>
<dbReference type="AlphaFoldDB" id="E6S8S3"/>
<dbReference type="Gene3D" id="3.90.1150.10">
    <property type="entry name" value="Aspartate Aminotransferase, domain 1"/>
    <property type="match status" value="1"/>
</dbReference>
<dbReference type="GO" id="GO:0030170">
    <property type="term" value="F:pyridoxal phosphate binding"/>
    <property type="evidence" value="ECO:0007669"/>
    <property type="project" value="TreeGrafter"/>
</dbReference>
<dbReference type="Gene3D" id="3.40.640.10">
    <property type="entry name" value="Type I PLP-dependent aspartate aminotransferase-like (Major domain)"/>
    <property type="match status" value="1"/>
</dbReference>
<evidence type="ECO:0000313" key="5">
    <source>
        <dbReference type="EMBL" id="ADU47042.1"/>
    </source>
</evidence>
<evidence type="ECO:0000256" key="1">
    <source>
        <dbReference type="ARBA" id="ARBA00001933"/>
    </source>
</evidence>
<organism evidence="5 6">
    <name type="scientific">Intrasporangium calvum (strain ATCC 23552 / DSM 43043 / JCM 3097 / NBRC 12989 / NCIMB 10167 / NRRL B-3866 / 7 KIP)</name>
    <dbReference type="NCBI Taxonomy" id="710696"/>
    <lineage>
        <taxon>Bacteria</taxon>
        <taxon>Bacillati</taxon>
        <taxon>Actinomycetota</taxon>
        <taxon>Actinomycetes</taxon>
        <taxon>Micrococcales</taxon>
        <taxon>Intrasporangiaceae</taxon>
        <taxon>Intrasporangium</taxon>
    </lineage>
</organism>
<dbReference type="InterPro" id="IPR015422">
    <property type="entry name" value="PyrdxlP-dep_Trfase_small"/>
</dbReference>
<dbReference type="CDD" id="cd00616">
    <property type="entry name" value="AHBA_syn"/>
    <property type="match status" value="1"/>
</dbReference>
<evidence type="ECO:0000256" key="4">
    <source>
        <dbReference type="RuleBase" id="RU004508"/>
    </source>
</evidence>
<dbReference type="KEGG" id="ica:Intca_0495"/>
<reference evidence="5 6" key="1">
    <citation type="journal article" date="2010" name="Stand. Genomic Sci.">
        <title>Complete genome sequence of Intrasporangium calvum type strain (7 KIP).</title>
        <authorList>
            <person name="Del Rio T.G."/>
            <person name="Chertkov O."/>
            <person name="Yasawong M."/>
            <person name="Lucas S."/>
            <person name="Deshpande S."/>
            <person name="Cheng J.F."/>
            <person name="Detter C."/>
            <person name="Tapia R."/>
            <person name="Han C."/>
            <person name="Goodwin L."/>
            <person name="Pitluck S."/>
            <person name="Liolios K."/>
            <person name="Ivanova N."/>
            <person name="Mavromatis K."/>
            <person name="Pati A."/>
            <person name="Chen A."/>
            <person name="Palaniappan K."/>
            <person name="Land M."/>
            <person name="Hauser L."/>
            <person name="Chang Y.J."/>
            <person name="Jeffries C.D."/>
            <person name="Rohde M."/>
            <person name="Pukall R."/>
            <person name="Sikorski J."/>
            <person name="Goker M."/>
            <person name="Woyke T."/>
            <person name="Bristow J."/>
            <person name="Eisen J.A."/>
            <person name="Markowitz V."/>
            <person name="Hugenholtz P."/>
            <person name="Kyrpides N.C."/>
            <person name="Klenk H.P."/>
            <person name="Lapidus A."/>
        </authorList>
    </citation>
    <scope>NUCLEOTIDE SEQUENCE [LARGE SCALE GENOMIC DNA]</scope>
    <source>
        <strain evidence="6">ATCC 23552 / DSM 43043 / JCM 3097 / NBRC 12989 / 7 KIP</strain>
    </source>
</reference>
<evidence type="ECO:0000256" key="2">
    <source>
        <dbReference type="PIRSR" id="PIRSR000390-1"/>
    </source>
</evidence>